<sequence>MQNFALIGTILSIHVMAWLTPGPLFVLIIRNSLVYSRKIGFWTALGFALGNFIHITLAVFGISLIIQSSPLAFSTVKFLGAGYLIYLGIKTLLMKIRTQKTDTPTEHDNITVPQAIKIGFLTNILSAGAYLFFASIFATVLSTATSSWVVAILAIAMPLNTFVMASILSLFFTHHKIKSIYIKFQYILNKCLGVALILFALTIAFK</sequence>
<comment type="subcellular location">
    <subcellularLocation>
        <location evidence="1">Cell membrane</location>
        <topology evidence="1">Multi-pass membrane protein</topology>
    </subcellularLocation>
</comment>
<feature type="transmembrane region" description="Helical" evidence="6">
    <location>
        <begin position="148"/>
        <end position="172"/>
    </location>
</feature>
<dbReference type="GO" id="GO:0005886">
    <property type="term" value="C:plasma membrane"/>
    <property type="evidence" value="ECO:0007669"/>
    <property type="project" value="UniProtKB-SubCell"/>
</dbReference>
<evidence type="ECO:0000256" key="2">
    <source>
        <dbReference type="ARBA" id="ARBA00022475"/>
    </source>
</evidence>
<feature type="transmembrane region" description="Helical" evidence="6">
    <location>
        <begin position="41"/>
        <end position="65"/>
    </location>
</feature>
<accession>A0A1F6NYR9</accession>
<feature type="transmembrane region" description="Helical" evidence="6">
    <location>
        <begin position="6"/>
        <end position="29"/>
    </location>
</feature>
<keyword evidence="3 6" id="KW-0812">Transmembrane</keyword>
<proteinExistence type="predicted"/>
<dbReference type="GO" id="GO:0015171">
    <property type="term" value="F:amino acid transmembrane transporter activity"/>
    <property type="evidence" value="ECO:0007669"/>
    <property type="project" value="TreeGrafter"/>
</dbReference>
<dbReference type="InterPro" id="IPR001123">
    <property type="entry name" value="LeuE-type"/>
</dbReference>
<reference evidence="7 8" key="1">
    <citation type="journal article" date="2016" name="Nat. Commun.">
        <title>Thousands of microbial genomes shed light on interconnected biogeochemical processes in an aquifer system.</title>
        <authorList>
            <person name="Anantharaman K."/>
            <person name="Brown C.T."/>
            <person name="Hug L.A."/>
            <person name="Sharon I."/>
            <person name="Castelle C.J."/>
            <person name="Probst A.J."/>
            <person name="Thomas B.C."/>
            <person name="Singh A."/>
            <person name="Wilkins M.J."/>
            <person name="Karaoz U."/>
            <person name="Brodie E.L."/>
            <person name="Williams K.H."/>
            <person name="Hubbard S.S."/>
            <person name="Banfield J.F."/>
        </authorList>
    </citation>
    <scope>NUCLEOTIDE SEQUENCE [LARGE SCALE GENOMIC DNA]</scope>
</reference>
<protein>
    <recommendedName>
        <fullName evidence="9">Lysine transporter LysE</fullName>
    </recommendedName>
</protein>
<dbReference type="STRING" id="1798704.A3J93_01805"/>
<dbReference type="PANTHER" id="PTHR30086:SF20">
    <property type="entry name" value="ARGININE EXPORTER PROTEIN ARGO-RELATED"/>
    <property type="match status" value="1"/>
</dbReference>
<keyword evidence="4 6" id="KW-1133">Transmembrane helix</keyword>
<organism evidence="7 8">
    <name type="scientific">Candidatus Magasanikbacteria bacterium RIFOXYC2_FULL_42_28</name>
    <dbReference type="NCBI Taxonomy" id="1798704"/>
    <lineage>
        <taxon>Bacteria</taxon>
        <taxon>Candidatus Magasanikiibacteriota</taxon>
    </lineage>
</organism>
<evidence type="ECO:0000256" key="1">
    <source>
        <dbReference type="ARBA" id="ARBA00004651"/>
    </source>
</evidence>
<dbReference type="Pfam" id="PF01810">
    <property type="entry name" value="LysE"/>
    <property type="match status" value="1"/>
</dbReference>
<dbReference type="PANTHER" id="PTHR30086">
    <property type="entry name" value="ARGININE EXPORTER PROTEIN ARGO"/>
    <property type="match status" value="1"/>
</dbReference>
<evidence type="ECO:0000313" key="7">
    <source>
        <dbReference type="EMBL" id="OGH88804.1"/>
    </source>
</evidence>
<feature type="transmembrane region" description="Helical" evidence="6">
    <location>
        <begin position="71"/>
        <end position="89"/>
    </location>
</feature>
<dbReference type="AlphaFoldDB" id="A0A1F6NYR9"/>
<keyword evidence="5 6" id="KW-0472">Membrane</keyword>
<feature type="transmembrane region" description="Helical" evidence="6">
    <location>
        <begin position="120"/>
        <end position="142"/>
    </location>
</feature>
<evidence type="ECO:0000256" key="4">
    <source>
        <dbReference type="ARBA" id="ARBA00022989"/>
    </source>
</evidence>
<keyword evidence="2" id="KW-1003">Cell membrane</keyword>
<dbReference type="Proteomes" id="UP000177907">
    <property type="component" value="Unassembled WGS sequence"/>
</dbReference>
<dbReference type="EMBL" id="MFQZ01000001">
    <property type="protein sequence ID" value="OGH88804.1"/>
    <property type="molecule type" value="Genomic_DNA"/>
</dbReference>
<evidence type="ECO:0000256" key="5">
    <source>
        <dbReference type="ARBA" id="ARBA00023136"/>
    </source>
</evidence>
<evidence type="ECO:0000256" key="3">
    <source>
        <dbReference type="ARBA" id="ARBA00022692"/>
    </source>
</evidence>
<evidence type="ECO:0000313" key="8">
    <source>
        <dbReference type="Proteomes" id="UP000177907"/>
    </source>
</evidence>
<comment type="caution">
    <text evidence="7">The sequence shown here is derived from an EMBL/GenBank/DDBJ whole genome shotgun (WGS) entry which is preliminary data.</text>
</comment>
<evidence type="ECO:0008006" key="9">
    <source>
        <dbReference type="Google" id="ProtNLM"/>
    </source>
</evidence>
<evidence type="ECO:0000256" key="6">
    <source>
        <dbReference type="SAM" id="Phobius"/>
    </source>
</evidence>
<feature type="transmembrane region" description="Helical" evidence="6">
    <location>
        <begin position="184"/>
        <end position="205"/>
    </location>
</feature>
<name>A0A1F6NYR9_9BACT</name>
<gene>
    <name evidence="7" type="ORF">A3J93_01805</name>
</gene>